<dbReference type="EMBL" id="JOKG01000006">
    <property type="protein sequence ID" value="KEQ11667.1"/>
    <property type="molecule type" value="Genomic_DNA"/>
</dbReference>
<protein>
    <submittedName>
        <fullName evidence="2">Uncharacterized protein</fullName>
    </submittedName>
</protein>
<sequence>MLTIQKINFRQVTMKTDNAYFISYVTVLATCQVVLACLRADRVIQLIHTFKALQYFQHKRADI</sequence>
<feature type="transmembrane region" description="Helical" evidence="1">
    <location>
        <begin position="20"/>
        <end position="38"/>
    </location>
</feature>
<comment type="caution">
    <text evidence="2">The sequence shown here is derived from an EMBL/GenBank/DDBJ whole genome shotgun (WGS) entry which is preliminary data.</text>
</comment>
<evidence type="ECO:0000313" key="2">
    <source>
        <dbReference type="EMBL" id="KEQ11667.1"/>
    </source>
</evidence>
<evidence type="ECO:0000256" key="1">
    <source>
        <dbReference type="SAM" id="Phobius"/>
    </source>
</evidence>
<dbReference type="AlphaFoldDB" id="A0A081MZP4"/>
<keyword evidence="1" id="KW-0812">Transmembrane</keyword>
<keyword evidence="1" id="KW-0472">Membrane</keyword>
<evidence type="ECO:0000313" key="3">
    <source>
        <dbReference type="Proteomes" id="UP000028006"/>
    </source>
</evidence>
<keyword evidence="1" id="KW-1133">Transmembrane helix</keyword>
<accession>A0A081MZP4</accession>
<dbReference type="Proteomes" id="UP000028006">
    <property type="component" value="Unassembled WGS sequence"/>
</dbReference>
<proteinExistence type="predicted"/>
<keyword evidence="3" id="KW-1185">Reference proteome</keyword>
<gene>
    <name evidence="2" type="ORF">GZ77_24435</name>
</gene>
<reference evidence="2 3" key="1">
    <citation type="submission" date="2014-06" db="EMBL/GenBank/DDBJ databases">
        <title>Whole Genome Sequences of Three Symbiotic Endozoicomonas Bacteria.</title>
        <authorList>
            <person name="Neave M.J."/>
            <person name="Apprill A."/>
            <person name="Voolstra C.R."/>
        </authorList>
    </citation>
    <scope>NUCLEOTIDE SEQUENCE [LARGE SCALE GENOMIC DNA]</scope>
    <source>
        <strain evidence="2 3">LMG 24815</strain>
    </source>
</reference>
<name>A0A081MZP4_9GAMM</name>
<organism evidence="2 3">
    <name type="scientific">Endozoicomonas montiporae</name>
    <dbReference type="NCBI Taxonomy" id="1027273"/>
    <lineage>
        <taxon>Bacteria</taxon>
        <taxon>Pseudomonadati</taxon>
        <taxon>Pseudomonadota</taxon>
        <taxon>Gammaproteobacteria</taxon>
        <taxon>Oceanospirillales</taxon>
        <taxon>Endozoicomonadaceae</taxon>
        <taxon>Endozoicomonas</taxon>
    </lineage>
</organism>